<evidence type="ECO:0000313" key="3">
    <source>
        <dbReference type="EMBL" id="CDJ65434.1"/>
    </source>
</evidence>
<keyword evidence="1" id="KW-0732">Signal</keyword>
<dbReference type="GeneID" id="25470716"/>
<protein>
    <submittedName>
        <fullName evidence="3">SAG family member</fullName>
    </submittedName>
</protein>
<feature type="chain" id="PRO_5004676776" evidence="1">
    <location>
        <begin position="26"/>
        <end position="270"/>
    </location>
</feature>
<evidence type="ECO:0000259" key="2">
    <source>
        <dbReference type="SMART" id="SM00198"/>
    </source>
</evidence>
<dbReference type="PROSITE" id="PS01010">
    <property type="entry name" value="CRISP_2"/>
    <property type="match status" value="1"/>
</dbReference>
<keyword evidence="4" id="KW-1185">Reference proteome</keyword>
<feature type="domain" description="SCP" evidence="2">
    <location>
        <begin position="88"/>
        <end position="224"/>
    </location>
</feature>
<feature type="signal peptide" evidence="1">
    <location>
        <begin position="1"/>
        <end position="25"/>
    </location>
</feature>
<sequence>MRGRSSWVGAAFVALLLGLFSSAACSHSSSVTKENKLEAADESASTHEPKSSVNAAEIHKHQNASENGQALLQTSNTAAHARSAQPEDVTDDCVIEHNKKRVGKLKKPLMPMERNSDAVYQALSFAKYVMENGCPFKHSGANGFGENIYATSGPKAMCSDAVGAWYNEIKYFNGKYPGGSWTLKTGHFTQVMWSGSTELGCARTVGCGSSILICNYKPPGNWSGEPPFSEEVWNSIMSASSAPAVSLSPFVAVAVIFVGYITSTGSAVAY</sequence>
<dbReference type="Pfam" id="PF00188">
    <property type="entry name" value="CAP"/>
    <property type="match status" value="1"/>
</dbReference>
<proteinExistence type="predicted"/>
<dbReference type="InterPro" id="IPR002413">
    <property type="entry name" value="V5_allergen-like"/>
</dbReference>
<dbReference type="VEuPathDB" id="ToxoDB:ENH_00005250"/>
<dbReference type="PROSITE" id="PS01009">
    <property type="entry name" value="CRISP_1"/>
    <property type="match status" value="1"/>
</dbReference>
<organism evidence="3 4">
    <name type="scientific">Eimeria necatrix</name>
    <dbReference type="NCBI Taxonomy" id="51315"/>
    <lineage>
        <taxon>Eukaryota</taxon>
        <taxon>Sar</taxon>
        <taxon>Alveolata</taxon>
        <taxon>Apicomplexa</taxon>
        <taxon>Conoidasida</taxon>
        <taxon>Coccidia</taxon>
        <taxon>Eucoccidiorida</taxon>
        <taxon>Eimeriorina</taxon>
        <taxon>Eimeriidae</taxon>
        <taxon>Eimeria</taxon>
    </lineage>
</organism>
<dbReference type="InterPro" id="IPR018244">
    <property type="entry name" value="Allrgn_V5/Tpx1_CS"/>
</dbReference>
<dbReference type="PROSITE" id="PS51257">
    <property type="entry name" value="PROKAR_LIPOPROTEIN"/>
    <property type="match status" value="1"/>
</dbReference>
<dbReference type="InterPro" id="IPR035940">
    <property type="entry name" value="CAP_sf"/>
</dbReference>
<dbReference type="InterPro" id="IPR001283">
    <property type="entry name" value="CRISP-related"/>
</dbReference>
<gene>
    <name evidence="3" type="ORF">ENH_00005250</name>
</gene>
<evidence type="ECO:0000256" key="1">
    <source>
        <dbReference type="SAM" id="SignalP"/>
    </source>
</evidence>
<dbReference type="PANTHER" id="PTHR10334">
    <property type="entry name" value="CYSTEINE-RICH SECRETORY PROTEIN-RELATED"/>
    <property type="match status" value="1"/>
</dbReference>
<dbReference type="Proteomes" id="UP000030754">
    <property type="component" value="Unassembled WGS sequence"/>
</dbReference>
<dbReference type="AlphaFoldDB" id="U6MSH6"/>
<evidence type="ECO:0000313" key="4">
    <source>
        <dbReference type="Proteomes" id="UP000030754"/>
    </source>
</evidence>
<dbReference type="EMBL" id="HG723156">
    <property type="protein sequence ID" value="CDJ65434.1"/>
    <property type="molecule type" value="Genomic_DNA"/>
</dbReference>
<name>U6MSH6_9EIME</name>
<dbReference type="RefSeq" id="XP_013433901.1">
    <property type="nucleotide sequence ID" value="XM_013578447.1"/>
</dbReference>
<dbReference type="SMART" id="SM00198">
    <property type="entry name" value="SCP"/>
    <property type="match status" value="1"/>
</dbReference>
<dbReference type="SUPFAM" id="SSF55797">
    <property type="entry name" value="PR-1-like"/>
    <property type="match status" value="1"/>
</dbReference>
<dbReference type="Gene3D" id="3.40.33.10">
    <property type="entry name" value="CAP"/>
    <property type="match status" value="1"/>
</dbReference>
<dbReference type="InterPro" id="IPR014044">
    <property type="entry name" value="CAP_dom"/>
</dbReference>
<accession>U6MSH6</accession>
<reference evidence="3" key="2">
    <citation type="submission" date="2013-10" db="EMBL/GenBank/DDBJ databases">
        <authorList>
            <person name="Aslett M."/>
        </authorList>
    </citation>
    <scope>NUCLEOTIDE SEQUENCE [LARGE SCALE GENOMIC DNA]</scope>
    <source>
        <strain evidence="3">Houghton</strain>
    </source>
</reference>
<reference evidence="3" key="1">
    <citation type="submission" date="2013-10" db="EMBL/GenBank/DDBJ databases">
        <title>Genomic analysis of the causative agents of coccidiosis in chickens.</title>
        <authorList>
            <person name="Reid A.J."/>
            <person name="Blake D."/>
            <person name="Billington K."/>
            <person name="Browne H."/>
            <person name="Dunn M."/>
            <person name="Hung S."/>
            <person name="Kawahara F."/>
            <person name="Miranda-Saavedra D."/>
            <person name="Mourier T."/>
            <person name="Nagra H."/>
            <person name="Otto T.D."/>
            <person name="Rawlings N."/>
            <person name="Sanchez A."/>
            <person name="Sanders M."/>
            <person name="Subramaniam C."/>
            <person name="Tay Y."/>
            <person name="Dear P."/>
            <person name="Doerig C."/>
            <person name="Gruber A."/>
            <person name="Parkinson J."/>
            <person name="Shirley M."/>
            <person name="Wan K.L."/>
            <person name="Berriman M."/>
            <person name="Tomley F."/>
            <person name="Pain A."/>
        </authorList>
    </citation>
    <scope>NUCLEOTIDE SEQUENCE [LARGE SCALE GENOMIC DNA]</scope>
    <source>
        <strain evidence="3">Houghton</strain>
    </source>
</reference>
<dbReference type="GO" id="GO:0005576">
    <property type="term" value="C:extracellular region"/>
    <property type="evidence" value="ECO:0007669"/>
    <property type="project" value="InterPro"/>
</dbReference>
<dbReference type="OrthoDB" id="10263155at2759"/>
<dbReference type="PRINTS" id="PR00838">
    <property type="entry name" value="V5ALLERGEN"/>
</dbReference>
<dbReference type="PRINTS" id="PR00837">
    <property type="entry name" value="V5TPXLIKE"/>
</dbReference>